<evidence type="ECO:0000313" key="1">
    <source>
        <dbReference type="EMBL" id="ABP73060.1"/>
    </source>
</evidence>
<protein>
    <submittedName>
        <fullName evidence="1">Uncharacterized protein</fullName>
    </submittedName>
</protein>
<sequence length="153" mass="17183">MIFLGPAIVLLVFLAVLLLLFIIATRSLRNSWYVSLGCLAMLGLSATYLTALHSVTTDRLQRLLKSLSMPAGQPVVINPTTNLIEVEAQKRALIYMYDTTDRKILPTRSDAIRQNCRATELRAALELGAQVEHRYRAGTTIVQHIIVRREDCF</sequence>
<organism evidence="1">
    <name type="scientific">Cereibacter sphaeroides (strain ATCC 17025 / ATH 2.4.3)</name>
    <name type="common">Rhodobacter sphaeroides</name>
    <dbReference type="NCBI Taxonomy" id="349102"/>
    <lineage>
        <taxon>Bacteria</taxon>
        <taxon>Pseudomonadati</taxon>
        <taxon>Pseudomonadota</taxon>
        <taxon>Alphaproteobacteria</taxon>
        <taxon>Rhodobacterales</taxon>
        <taxon>Paracoccaceae</taxon>
        <taxon>Cereibacter</taxon>
    </lineage>
</organism>
<name>A4X096_CERS5</name>
<reference evidence="1" key="1">
    <citation type="submission" date="2007-04" db="EMBL/GenBank/DDBJ databases">
        <title>Complete sequence of plasmid pRSPA02 of Rhodobacter sphaeroides ATCC 17025.</title>
        <authorList>
            <consortium name="US DOE Joint Genome Institute"/>
            <person name="Copeland A."/>
            <person name="Lucas S."/>
            <person name="Lapidus A."/>
            <person name="Barry K."/>
            <person name="Detter J.C."/>
            <person name="Glavina del Rio T."/>
            <person name="Hammon N."/>
            <person name="Israni S."/>
            <person name="Dalin E."/>
            <person name="Tice H."/>
            <person name="Pitluck S."/>
            <person name="Chertkov O."/>
            <person name="Brettin T."/>
            <person name="Bruce D."/>
            <person name="Han C."/>
            <person name="Schmutz J."/>
            <person name="Larimer F."/>
            <person name="Land M."/>
            <person name="Hauser L."/>
            <person name="Kyrpides N."/>
            <person name="Kim E."/>
            <person name="Richardson P."/>
            <person name="Mackenzie C."/>
            <person name="Choudhary M."/>
            <person name="Donohue T.J."/>
            <person name="Kaplan S."/>
        </authorList>
    </citation>
    <scope>NUCLEOTIDE SEQUENCE [LARGE SCALE GENOMIC DNA]</scope>
    <source>
        <strain evidence="1">ATCC 17025</strain>
        <plasmid evidence="1">pRSPA02</plasmid>
    </source>
</reference>
<dbReference type="AlphaFoldDB" id="A4X096"/>
<geneLocation type="plasmid" evidence="1">
    <name>pRSPA02</name>
</geneLocation>
<gene>
    <name evidence="1" type="ordered locus">Rsph17025_4210</name>
</gene>
<dbReference type="BioCyc" id="RSPH349102:G1G8M-4344-MONOMER"/>
<proteinExistence type="predicted"/>
<accession>A4X096</accession>
<dbReference type="HOGENOM" id="CLU_1711872_0_0_5"/>
<keyword evidence="1" id="KW-0614">Plasmid</keyword>
<dbReference type="EMBL" id="CP000663">
    <property type="protein sequence ID" value="ABP73060.1"/>
    <property type="molecule type" value="Genomic_DNA"/>
</dbReference>
<dbReference type="KEGG" id="rsq:Rsph17025_4210"/>